<reference evidence="2" key="1">
    <citation type="submission" date="2022-10" db="EMBL/GenBank/DDBJ databases">
        <authorList>
            <person name="Chen Y."/>
            <person name="Dougan E. K."/>
            <person name="Chan C."/>
            <person name="Rhodes N."/>
            <person name="Thang M."/>
        </authorList>
    </citation>
    <scope>NUCLEOTIDE SEQUENCE</scope>
</reference>
<evidence type="ECO:0000313" key="4">
    <source>
        <dbReference type="Proteomes" id="UP001152797"/>
    </source>
</evidence>
<comment type="caution">
    <text evidence="2">The sequence shown here is derived from an EMBL/GenBank/DDBJ whole genome shotgun (WGS) entry which is preliminary data.</text>
</comment>
<proteinExistence type="predicted"/>
<dbReference type="Proteomes" id="UP001152797">
    <property type="component" value="Unassembled WGS sequence"/>
</dbReference>
<dbReference type="EMBL" id="CAMXCT020001709">
    <property type="protein sequence ID" value="CAL1145779.1"/>
    <property type="molecule type" value="Genomic_DNA"/>
</dbReference>
<feature type="compositionally biased region" description="Basic and acidic residues" evidence="1">
    <location>
        <begin position="82"/>
        <end position="92"/>
    </location>
</feature>
<accession>A0A9P1FWP3</accession>
<sequence length="115" mass="13061">MSAETNAKRSLSRFLRIHPMENMGRGRDLGMLWLGTKGEKVEWLEECCTEYSMINGSSRELMRNSVPTPSAGPTHLQHRKERSAEEDGDRTAKRSGSGRRSMRRSKDDGSFLQCL</sequence>
<dbReference type="EMBL" id="CAMXCT030001709">
    <property type="protein sequence ID" value="CAL4779716.1"/>
    <property type="molecule type" value="Genomic_DNA"/>
</dbReference>
<evidence type="ECO:0000256" key="1">
    <source>
        <dbReference type="SAM" id="MobiDB-lite"/>
    </source>
</evidence>
<gene>
    <name evidence="2" type="ORF">C1SCF055_LOCUS19240</name>
</gene>
<dbReference type="EMBL" id="CAMXCT010001709">
    <property type="protein sequence ID" value="CAI3992404.1"/>
    <property type="molecule type" value="Genomic_DNA"/>
</dbReference>
<evidence type="ECO:0000313" key="2">
    <source>
        <dbReference type="EMBL" id="CAI3992404.1"/>
    </source>
</evidence>
<protein>
    <submittedName>
        <fullName evidence="2">Uncharacterized protein</fullName>
    </submittedName>
</protein>
<feature type="region of interest" description="Disordered" evidence="1">
    <location>
        <begin position="58"/>
        <end position="115"/>
    </location>
</feature>
<organism evidence="2">
    <name type="scientific">Cladocopium goreaui</name>
    <dbReference type="NCBI Taxonomy" id="2562237"/>
    <lineage>
        <taxon>Eukaryota</taxon>
        <taxon>Sar</taxon>
        <taxon>Alveolata</taxon>
        <taxon>Dinophyceae</taxon>
        <taxon>Suessiales</taxon>
        <taxon>Symbiodiniaceae</taxon>
        <taxon>Cladocopium</taxon>
    </lineage>
</organism>
<keyword evidence="4" id="KW-1185">Reference proteome</keyword>
<evidence type="ECO:0000313" key="3">
    <source>
        <dbReference type="EMBL" id="CAL4779716.1"/>
    </source>
</evidence>
<reference evidence="3 4" key="2">
    <citation type="submission" date="2024-05" db="EMBL/GenBank/DDBJ databases">
        <authorList>
            <person name="Chen Y."/>
            <person name="Shah S."/>
            <person name="Dougan E. K."/>
            <person name="Thang M."/>
            <person name="Chan C."/>
        </authorList>
    </citation>
    <scope>NUCLEOTIDE SEQUENCE [LARGE SCALE GENOMIC DNA]</scope>
</reference>
<name>A0A9P1FWP3_9DINO</name>
<dbReference type="AlphaFoldDB" id="A0A9P1FWP3"/>